<dbReference type="STRING" id="1470434.AZF00_03250"/>
<name>A0A127M2D2_9GAMM</name>
<gene>
    <name evidence="1" type="ORF">AZF00_03250</name>
</gene>
<dbReference type="KEGG" id="zal:AZF00_03250"/>
<dbReference type="Proteomes" id="UP000074119">
    <property type="component" value="Chromosome"/>
</dbReference>
<organism evidence="1 2">
    <name type="scientific">Zhongshania aliphaticivorans</name>
    <dbReference type="NCBI Taxonomy" id="1470434"/>
    <lineage>
        <taxon>Bacteria</taxon>
        <taxon>Pseudomonadati</taxon>
        <taxon>Pseudomonadota</taxon>
        <taxon>Gammaproteobacteria</taxon>
        <taxon>Cellvibrionales</taxon>
        <taxon>Spongiibacteraceae</taxon>
        <taxon>Zhongshania</taxon>
    </lineage>
</organism>
<evidence type="ECO:0000313" key="1">
    <source>
        <dbReference type="EMBL" id="AMO67377.1"/>
    </source>
</evidence>
<protein>
    <submittedName>
        <fullName evidence="1">Uncharacterized protein</fullName>
    </submittedName>
</protein>
<sequence>MKADKDPEQYEYLKIPDYLIPKPRVYGRSSCLWWPAAMLKYSVLPYLYPIGLIRGRWISDIRA</sequence>
<accession>A0A127M2D2</accession>
<dbReference type="EMBL" id="CP014544">
    <property type="protein sequence ID" value="AMO67377.1"/>
    <property type="molecule type" value="Genomic_DNA"/>
</dbReference>
<dbReference type="AlphaFoldDB" id="A0A127M2D2"/>
<proteinExistence type="predicted"/>
<evidence type="ECO:0000313" key="2">
    <source>
        <dbReference type="Proteomes" id="UP000074119"/>
    </source>
</evidence>
<reference evidence="1 2" key="1">
    <citation type="submission" date="2015-12" db="EMBL/GenBank/DDBJ databases">
        <authorList>
            <person name="Shamseldin A."/>
            <person name="Moawad H."/>
            <person name="Abd El-Rahim W.M."/>
            <person name="Sadowsky M.J."/>
        </authorList>
    </citation>
    <scope>NUCLEOTIDE SEQUENCE [LARGE SCALE GENOMIC DNA]</scope>
    <source>
        <strain evidence="1 2">SM2</strain>
    </source>
</reference>